<accession>A0A6C0D7K5</accession>
<organism evidence="1">
    <name type="scientific">viral metagenome</name>
    <dbReference type="NCBI Taxonomy" id="1070528"/>
    <lineage>
        <taxon>unclassified sequences</taxon>
        <taxon>metagenomes</taxon>
        <taxon>organismal metagenomes</taxon>
    </lineage>
</organism>
<dbReference type="EMBL" id="MN739556">
    <property type="protein sequence ID" value="QHT13016.1"/>
    <property type="molecule type" value="Genomic_DNA"/>
</dbReference>
<dbReference type="AlphaFoldDB" id="A0A6C0D7K5"/>
<evidence type="ECO:0000313" key="1">
    <source>
        <dbReference type="EMBL" id="QHT13016.1"/>
    </source>
</evidence>
<reference evidence="1" key="1">
    <citation type="journal article" date="2020" name="Nature">
        <title>Giant virus diversity and host interactions through global metagenomics.</title>
        <authorList>
            <person name="Schulz F."/>
            <person name="Roux S."/>
            <person name="Paez-Espino D."/>
            <person name="Jungbluth S."/>
            <person name="Walsh D.A."/>
            <person name="Denef V.J."/>
            <person name="McMahon K.D."/>
            <person name="Konstantinidis K.T."/>
            <person name="Eloe-Fadrosh E.A."/>
            <person name="Kyrpides N.C."/>
            <person name="Woyke T."/>
        </authorList>
    </citation>
    <scope>NUCLEOTIDE SEQUENCE</scope>
    <source>
        <strain evidence="1">GVMAG-M-3300023174-130</strain>
    </source>
</reference>
<name>A0A6C0D7K5_9ZZZZ</name>
<sequence>MSRFNISENHPLIPNANDYTHEKQFISIHSEDRNVVKYPNASEFEIELPQDYCNVVGVRLDNWCFPSNYNVFSPAQNNVSLVFQIIQPFNPVDYNITDPLMIIISEALYSNYQKQYVATIQEGFYNPFQMVTELTNKMNDIVSRFIATYIATNNPSLMAQFDAIGGYTQFVVVYNTVSQKIWFGNKSSQFVISNSSSLYIFSEYNNLNQFNNCIKSQQYPDFSNWGLPSHLGFNRCDATSITSSFGAYPRFYYGDVNTPGDNGYWLVPDPAYLGTNATIPVYFLEAPYKINIMGPSHFYIEVEGMNVIDETIPFAVNEFTTTTNITNGVVKSAFAKIPVTTTPISQWYDNYQLATKIYNPPAERIRKMKIKVRYHNGCLVQFGNTDYTLLFEFTILRPMNNREYKRYNPEPYIGHG</sequence>
<proteinExistence type="predicted"/>
<protein>
    <submittedName>
        <fullName evidence="1">Uncharacterized protein</fullName>
    </submittedName>
</protein>